<evidence type="ECO:0000259" key="9">
    <source>
        <dbReference type="PROSITE" id="PS50928"/>
    </source>
</evidence>
<feature type="transmembrane region" description="Helical" evidence="7">
    <location>
        <begin position="226"/>
        <end position="247"/>
    </location>
</feature>
<evidence type="ECO:0000256" key="6">
    <source>
        <dbReference type="ARBA" id="ARBA00023136"/>
    </source>
</evidence>
<feature type="transmembrane region" description="Helical" evidence="7">
    <location>
        <begin position="29"/>
        <end position="52"/>
    </location>
</feature>
<evidence type="ECO:0000256" key="3">
    <source>
        <dbReference type="ARBA" id="ARBA00022475"/>
    </source>
</evidence>
<feature type="domain" description="ABC transmembrane type-1" evidence="9">
    <location>
        <begin position="161"/>
        <end position="352"/>
    </location>
</feature>
<feature type="transmembrane region" description="Helical" evidence="7">
    <location>
        <begin position="165"/>
        <end position="186"/>
    </location>
</feature>
<dbReference type="KEGG" id="euz:DVS28_a1929"/>
<dbReference type="Pfam" id="PF00528">
    <property type="entry name" value="BPD_transp_1"/>
    <property type="match status" value="1"/>
</dbReference>
<gene>
    <name evidence="10" type="ORF">DVS28_a1929</name>
</gene>
<keyword evidence="2 7" id="KW-0813">Transport</keyword>
<evidence type="ECO:0000256" key="2">
    <source>
        <dbReference type="ARBA" id="ARBA00022448"/>
    </source>
</evidence>
<feature type="transmembrane region" description="Helical" evidence="7">
    <location>
        <begin position="198"/>
        <end position="220"/>
    </location>
</feature>
<dbReference type="Gene3D" id="1.10.3720.10">
    <property type="entry name" value="MetI-like"/>
    <property type="match status" value="1"/>
</dbReference>
<dbReference type="AlphaFoldDB" id="A0A346XWL7"/>
<dbReference type="InterPro" id="IPR000515">
    <property type="entry name" value="MetI-like"/>
</dbReference>
<keyword evidence="3" id="KW-1003">Cell membrane</keyword>
<comment type="subcellular location">
    <subcellularLocation>
        <location evidence="1 7">Cell membrane</location>
        <topology evidence="1 7">Multi-pass membrane protein</topology>
    </subcellularLocation>
</comment>
<dbReference type="RefSeq" id="WP_216826511.1">
    <property type="nucleotide sequence ID" value="NZ_CP031165.1"/>
</dbReference>
<evidence type="ECO:0000313" key="11">
    <source>
        <dbReference type="Proteomes" id="UP000264006"/>
    </source>
</evidence>
<keyword evidence="11" id="KW-1185">Reference proteome</keyword>
<keyword evidence="4 7" id="KW-0812">Transmembrane</keyword>
<feature type="transmembrane region" description="Helical" evidence="7">
    <location>
        <begin position="281"/>
        <end position="297"/>
    </location>
</feature>
<dbReference type="GO" id="GO:0005886">
    <property type="term" value="C:plasma membrane"/>
    <property type="evidence" value="ECO:0007669"/>
    <property type="project" value="UniProtKB-SubCell"/>
</dbReference>
<name>A0A346XWL7_9ACTN</name>
<evidence type="ECO:0000313" key="10">
    <source>
        <dbReference type="EMBL" id="AXV06614.1"/>
    </source>
</evidence>
<evidence type="ECO:0000256" key="7">
    <source>
        <dbReference type="RuleBase" id="RU363032"/>
    </source>
</evidence>
<feature type="compositionally biased region" description="Basic and acidic residues" evidence="8">
    <location>
        <begin position="13"/>
        <end position="24"/>
    </location>
</feature>
<dbReference type="CDD" id="cd06261">
    <property type="entry name" value="TM_PBP2"/>
    <property type="match status" value="1"/>
</dbReference>
<organism evidence="10 11">
    <name type="scientific">Euzebya pacifica</name>
    <dbReference type="NCBI Taxonomy" id="1608957"/>
    <lineage>
        <taxon>Bacteria</taxon>
        <taxon>Bacillati</taxon>
        <taxon>Actinomycetota</taxon>
        <taxon>Nitriliruptoria</taxon>
        <taxon>Euzebyales</taxon>
    </lineage>
</organism>
<keyword evidence="5 7" id="KW-1133">Transmembrane helix</keyword>
<feature type="transmembrane region" description="Helical" evidence="7">
    <location>
        <begin position="333"/>
        <end position="352"/>
    </location>
</feature>
<feature type="region of interest" description="Disordered" evidence="8">
    <location>
        <begin position="1"/>
        <end position="24"/>
    </location>
</feature>
<reference evidence="10 11" key="1">
    <citation type="submission" date="2018-09" db="EMBL/GenBank/DDBJ databases">
        <title>Complete genome sequence of Euzebya sp. DY32-46 isolated from seawater of Pacific Ocean.</title>
        <authorList>
            <person name="Xu L."/>
            <person name="Wu Y.-H."/>
            <person name="Xu X.-W."/>
        </authorList>
    </citation>
    <scope>NUCLEOTIDE SEQUENCE [LARGE SCALE GENOMIC DNA]</scope>
    <source>
        <strain evidence="10 11">DY32-46</strain>
    </source>
</reference>
<keyword evidence="6 7" id="KW-0472">Membrane</keyword>
<evidence type="ECO:0000256" key="8">
    <source>
        <dbReference type="SAM" id="MobiDB-lite"/>
    </source>
</evidence>
<proteinExistence type="inferred from homology"/>
<dbReference type="PANTHER" id="PTHR43744">
    <property type="entry name" value="ABC TRANSPORTER PERMEASE PROTEIN MG189-RELATED-RELATED"/>
    <property type="match status" value="1"/>
</dbReference>
<dbReference type="InterPro" id="IPR035906">
    <property type="entry name" value="MetI-like_sf"/>
</dbReference>
<evidence type="ECO:0000256" key="5">
    <source>
        <dbReference type="ARBA" id="ARBA00022989"/>
    </source>
</evidence>
<evidence type="ECO:0000256" key="1">
    <source>
        <dbReference type="ARBA" id="ARBA00004651"/>
    </source>
</evidence>
<dbReference type="PANTHER" id="PTHR43744:SF6">
    <property type="entry name" value="ABC TRANSPORTER PERMEASE PROTEIN YESQ-RELATED"/>
    <property type="match status" value="1"/>
</dbReference>
<sequence>MSASTTPTRRRLREPSRPLRHTDAGTKKLLAGGLVTMVATGILVVYLAPLAYMGVTSLKSEDMIQDFRAPLLPAEPATIEVDGDALDIYAVPLEGPDGPLTDLALLQPGRQTSTFVDPADPAGPPVEWEGNWRQLQPAYEFAPQLDNYSAAWDEMDFLVLLRNTVAIAVLGMVGTLVASTLVAYGLSRFHMPFKRTIFVVLIATIILPKFVTLVPTYALFFRIGWVGTWLPLIVPHFFGNAYNVFLLRQYFLTLPKDLDEAAAIDGASPLRTLWSVILPQARPALVAVGIFHFFYAWNDFFEPLVYLSTRRDLQPIAVGLQIFNSLFDTSPHLIQAGALLALAIPLAIFFFAQRVFLKGIDLSGVNK</sequence>
<dbReference type="GO" id="GO:0055085">
    <property type="term" value="P:transmembrane transport"/>
    <property type="evidence" value="ECO:0007669"/>
    <property type="project" value="InterPro"/>
</dbReference>
<dbReference type="PROSITE" id="PS50928">
    <property type="entry name" value="ABC_TM1"/>
    <property type="match status" value="1"/>
</dbReference>
<comment type="similarity">
    <text evidence="7">Belongs to the binding-protein-dependent transport system permease family.</text>
</comment>
<dbReference type="SUPFAM" id="SSF161098">
    <property type="entry name" value="MetI-like"/>
    <property type="match status" value="1"/>
</dbReference>
<evidence type="ECO:0000256" key="4">
    <source>
        <dbReference type="ARBA" id="ARBA00022692"/>
    </source>
</evidence>
<protein>
    <submittedName>
        <fullName evidence="10">Sugar ABC transporter permease</fullName>
    </submittedName>
</protein>
<dbReference type="Proteomes" id="UP000264006">
    <property type="component" value="Chromosome"/>
</dbReference>
<accession>A0A346XWL7</accession>
<dbReference type="EMBL" id="CP031165">
    <property type="protein sequence ID" value="AXV06614.1"/>
    <property type="molecule type" value="Genomic_DNA"/>
</dbReference>